<feature type="domain" description="Response regulatory" evidence="8">
    <location>
        <begin position="6"/>
        <end position="119"/>
    </location>
</feature>
<evidence type="ECO:0000259" key="9">
    <source>
        <dbReference type="PROSITE" id="PS51755"/>
    </source>
</evidence>
<proteinExistence type="predicted"/>
<evidence type="ECO:0000256" key="6">
    <source>
        <dbReference type="PROSITE-ProRule" id="PRU00169"/>
    </source>
</evidence>
<dbReference type="Proteomes" id="UP000800303">
    <property type="component" value="Unassembled WGS sequence"/>
</dbReference>
<dbReference type="PROSITE" id="PS50110">
    <property type="entry name" value="RESPONSE_REGULATORY"/>
    <property type="match status" value="1"/>
</dbReference>
<evidence type="ECO:0000313" key="10">
    <source>
        <dbReference type="EMBL" id="NGZ76322.1"/>
    </source>
</evidence>
<accession>A0ABX0F6E3</accession>
<evidence type="ECO:0000256" key="7">
    <source>
        <dbReference type="PROSITE-ProRule" id="PRU01091"/>
    </source>
</evidence>
<feature type="modified residue" description="4-aspartylphosphate" evidence="6">
    <location>
        <position position="55"/>
    </location>
</feature>
<gene>
    <name evidence="10" type="ORF">GYN08_13410</name>
</gene>
<organism evidence="10 11">
    <name type="scientific">Saccharibacillus alkalitolerans</name>
    <dbReference type="NCBI Taxonomy" id="2705290"/>
    <lineage>
        <taxon>Bacteria</taxon>
        <taxon>Bacillati</taxon>
        <taxon>Bacillota</taxon>
        <taxon>Bacilli</taxon>
        <taxon>Bacillales</taxon>
        <taxon>Paenibacillaceae</taxon>
        <taxon>Saccharibacillus</taxon>
    </lineage>
</organism>
<dbReference type="PANTHER" id="PTHR48111:SF40">
    <property type="entry name" value="PHOSPHATE REGULON TRANSCRIPTIONAL REGULATORY PROTEIN PHOB"/>
    <property type="match status" value="1"/>
</dbReference>
<dbReference type="InterPro" id="IPR011006">
    <property type="entry name" value="CheY-like_superfamily"/>
</dbReference>
<dbReference type="Gene3D" id="3.40.50.2300">
    <property type="match status" value="1"/>
</dbReference>
<keyword evidence="1 6" id="KW-0597">Phosphoprotein</keyword>
<evidence type="ECO:0000256" key="3">
    <source>
        <dbReference type="ARBA" id="ARBA00023015"/>
    </source>
</evidence>
<keyword evidence="5" id="KW-0804">Transcription</keyword>
<dbReference type="RefSeq" id="WP_166275007.1">
    <property type="nucleotide sequence ID" value="NZ_JAAFGS010000004.1"/>
</dbReference>
<feature type="DNA-binding region" description="OmpR/PhoB-type" evidence="7">
    <location>
        <begin position="141"/>
        <end position="241"/>
    </location>
</feature>
<evidence type="ECO:0000256" key="2">
    <source>
        <dbReference type="ARBA" id="ARBA00023012"/>
    </source>
</evidence>
<protein>
    <submittedName>
        <fullName evidence="10">Response regulator transcription factor</fullName>
    </submittedName>
</protein>
<feature type="domain" description="OmpR/PhoB-type" evidence="9">
    <location>
        <begin position="141"/>
        <end position="241"/>
    </location>
</feature>
<evidence type="ECO:0000259" key="8">
    <source>
        <dbReference type="PROSITE" id="PS50110"/>
    </source>
</evidence>
<name>A0ABX0F6E3_9BACL</name>
<keyword evidence="2" id="KW-0902">Two-component regulatory system</keyword>
<keyword evidence="3" id="KW-0805">Transcription regulation</keyword>
<keyword evidence="11" id="KW-1185">Reference proteome</keyword>
<evidence type="ECO:0000256" key="5">
    <source>
        <dbReference type="ARBA" id="ARBA00023163"/>
    </source>
</evidence>
<dbReference type="Gene3D" id="1.10.10.10">
    <property type="entry name" value="Winged helix-like DNA-binding domain superfamily/Winged helix DNA-binding domain"/>
    <property type="match status" value="1"/>
</dbReference>
<reference evidence="10 11" key="1">
    <citation type="submission" date="2020-01" db="EMBL/GenBank/DDBJ databases">
        <title>Polyphasic characterisation and genomic insights into a novel alkali tolerant bacterium VR-M41.</title>
        <authorList>
            <person name="Vemuluri V.R."/>
        </authorList>
    </citation>
    <scope>NUCLEOTIDE SEQUENCE [LARGE SCALE GENOMIC DNA]</scope>
    <source>
        <strain evidence="10 11">VR-M41</strain>
    </source>
</reference>
<dbReference type="Pfam" id="PF00486">
    <property type="entry name" value="Trans_reg_C"/>
    <property type="match status" value="1"/>
</dbReference>
<dbReference type="Gene3D" id="6.10.250.690">
    <property type="match status" value="1"/>
</dbReference>
<dbReference type="PANTHER" id="PTHR48111">
    <property type="entry name" value="REGULATOR OF RPOS"/>
    <property type="match status" value="1"/>
</dbReference>
<dbReference type="InterPro" id="IPR016032">
    <property type="entry name" value="Sig_transdc_resp-reg_C-effctor"/>
</dbReference>
<dbReference type="InterPro" id="IPR039420">
    <property type="entry name" value="WalR-like"/>
</dbReference>
<evidence type="ECO:0000256" key="1">
    <source>
        <dbReference type="ARBA" id="ARBA00022553"/>
    </source>
</evidence>
<dbReference type="SMART" id="SM00862">
    <property type="entry name" value="Trans_reg_C"/>
    <property type="match status" value="1"/>
</dbReference>
<dbReference type="InterPro" id="IPR001867">
    <property type="entry name" value="OmpR/PhoB-type_DNA-bd"/>
</dbReference>
<evidence type="ECO:0000313" key="11">
    <source>
        <dbReference type="Proteomes" id="UP000800303"/>
    </source>
</evidence>
<dbReference type="SUPFAM" id="SSF52172">
    <property type="entry name" value="CheY-like"/>
    <property type="match status" value="1"/>
</dbReference>
<dbReference type="EMBL" id="JAAFGS010000004">
    <property type="protein sequence ID" value="NGZ76322.1"/>
    <property type="molecule type" value="Genomic_DNA"/>
</dbReference>
<dbReference type="PROSITE" id="PS51755">
    <property type="entry name" value="OMPR_PHOB"/>
    <property type="match status" value="1"/>
</dbReference>
<dbReference type="InterPro" id="IPR036388">
    <property type="entry name" value="WH-like_DNA-bd_sf"/>
</dbReference>
<dbReference type="Pfam" id="PF00072">
    <property type="entry name" value="Response_reg"/>
    <property type="match status" value="1"/>
</dbReference>
<dbReference type="InterPro" id="IPR001789">
    <property type="entry name" value="Sig_transdc_resp-reg_receiver"/>
</dbReference>
<evidence type="ECO:0000256" key="4">
    <source>
        <dbReference type="ARBA" id="ARBA00023125"/>
    </source>
</evidence>
<comment type="caution">
    <text evidence="10">The sequence shown here is derived from an EMBL/GenBank/DDBJ whole genome shotgun (WGS) entry which is preliminary data.</text>
</comment>
<dbReference type="SMART" id="SM00448">
    <property type="entry name" value="REC"/>
    <property type="match status" value="1"/>
</dbReference>
<dbReference type="SUPFAM" id="SSF46894">
    <property type="entry name" value="C-terminal effector domain of the bipartite response regulators"/>
    <property type="match status" value="1"/>
</dbReference>
<dbReference type="CDD" id="cd17574">
    <property type="entry name" value="REC_OmpR"/>
    <property type="match status" value="1"/>
</dbReference>
<keyword evidence="4 7" id="KW-0238">DNA-binding</keyword>
<dbReference type="CDD" id="cd00383">
    <property type="entry name" value="trans_reg_C"/>
    <property type="match status" value="1"/>
</dbReference>
<sequence length="243" mass="26681">MNGNRELLIVDDDKDILDVTRTYLELEGYTVHTAANGREALELWEKTSVSLVMLDIMMPERDGLDVCRAIREKSGVPILFLSAKAGDADKVIGLRTGADDYVVKPFSLSELSARVEALLRRYHILSASGSGRAAEAASAEGGGLRVGRLSIDPAARGVASEGREIRLTRTEYDLLLLLAENRGRVFTPEQMYVRVRGEEALEGGAAAIMVHIARLREKIGDGDRQTRIIQNVWGVGYKIEKEG</sequence>